<evidence type="ECO:0000313" key="1">
    <source>
        <dbReference type="EMBL" id="GAA0147216.1"/>
    </source>
</evidence>
<accession>A0AAV3P949</accession>
<dbReference type="Proteomes" id="UP001454036">
    <property type="component" value="Unassembled WGS sequence"/>
</dbReference>
<gene>
    <name evidence="1" type="ORF">LIER_06969</name>
</gene>
<dbReference type="AlphaFoldDB" id="A0AAV3P949"/>
<organism evidence="1 2">
    <name type="scientific">Lithospermum erythrorhizon</name>
    <name type="common">Purple gromwell</name>
    <name type="synonym">Lithospermum officinale var. erythrorhizon</name>
    <dbReference type="NCBI Taxonomy" id="34254"/>
    <lineage>
        <taxon>Eukaryota</taxon>
        <taxon>Viridiplantae</taxon>
        <taxon>Streptophyta</taxon>
        <taxon>Embryophyta</taxon>
        <taxon>Tracheophyta</taxon>
        <taxon>Spermatophyta</taxon>
        <taxon>Magnoliopsida</taxon>
        <taxon>eudicotyledons</taxon>
        <taxon>Gunneridae</taxon>
        <taxon>Pentapetalae</taxon>
        <taxon>asterids</taxon>
        <taxon>lamiids</taxon>
        <taxon>Boraginales</taxon>
        <taxon>Boraginaceae</taxon>
        <taxon>Boraginoideae</taxon>
        <taxon>Lithospermeae</taxon>
        <taxon>Lithospermum</taxon>
    </lineage>
</organism>
<name>A0AAV3P949_LITER</name>
<proteinExistence type="predicted"/>
<keyword evidence="2" id="KW-1185">Reference proteome</keyword>
<evidence type="ECO:0000313" key="2">
    <source>
        <dbReference type="Proteomes" id="UP001454036"/>
    </source>
</evidence>
<protein>
    <submittedName>
        <fullName evidence="1">Uncharacterized protein</fullName>
    </submittedName>
</protein>
<dbReference type="EMBL" id="BAABME010001048">
    <property type="protein sequence ID" value="GAA0147216.1"/>
    <property type="molecule type" value="Genomic_DNA"/>
</dbReference>
<sequence>MEEVFLGACRGRTTRQLPWLIYLPDALFLSRKKETSFTDMDIFGSQFPYFNLVGNSISFDMSLKNLVWQCQSKRKSRAASRGNELTRSIELHDAEFSPCPLPLMNESDRTKTRSLIKRRPTLVY</sequence>
<comment type="caution">
    <text evidence="1">The sequence shown here is derived from an EMBL/GenBank/DDBJ whole genome shotgun (WGS) entry which is preliminary data.</text>
</comment>
<reference evidence="1 2" key="1">
    <citation type="submission" date="2024-01" db="EMBL/GenBank/DDBJ databases">
        <title>The complete chloroplast genome sequence of Lithospermum erythrorhizon: insights into the phylogenetic relationship among Boraginaceae species and the maternal lineages of purple gromwells.</title>
        <authorList>
            <person name="Okada T."/>
            <person name="Watanabe K."/>
        </authorList>
    </citation>
    <scope>NUCLEOTIDE SEQUENCE [LARGE SCALE GENOMIC DNA]</scope>
</reference>